<sequence>MFNINKKTEINEKGQTVLVLVLLTALIGILSILLTQQLGRRQQRQLSQIEQIDTTYYATEGALYETLEHLIGDSSWPSSSPYTDTYTLNGVEITRTIEVSTSGGEEVRTVDILGNLNGISRRVTGEDIILSSASSKRPLDLILALDLSGSMWDADIGGTWQPIGSTKTAAQFFIDLLDPSTDRVGLFGWGSNCQNIFPEVNPSPYDYTDCINDWQYAELEADSPSSYPSGHFQFIKDRIGDINDEFFRGIDPLIGPPGDDEGGTNMDNAIRVVTEYIDQKEAVSPPADSDTVVAQILLSDGLTNNPIYCCTSAGNAPALPGAMGICEWRQAESAHTTQGSWTQATVTDTDAGVDRTYVSPNTAASTNRKTYRVTIPSDGVYEALAWKYSADNTQNTFNISFRNLANNRIVGPELWNQNVYGKWNLQADNRPFELRAGDYEFTVEANSPNHRLDQFIIQPACGKEAAITQAINATSTVISGTGQTGIPIYTIGLG</sequence>
<dbReference type="Proteomes" id="UP000699691">
    <property type="component" value="Unassembled WGS sequence"/>
</dbReference>
<feature type="non-terminal residue" evidence="2">
    <location>
        <position position="494"/>
    </location>
</feature>
<accession>A0A955LWH8</accession>
<dbReference type="SUPFAM" id="SSF53300">
    <property type="entry name" value="vWA-like"/>
    <property type="match status" value="1"/>
</dbReference>
<evidence type="ECO:0000313" key="3">
    <source>
        <dbReference type="Proteomes" id="UP000699691"/>
    </source>
</evidence>
<organism evidence="2 3">
    <name type="scientific">candidate division WWE3 bacterium</name>
    <dbReference type="NCBI Taxonomy" id="2053526"/>
    <lineage>
        <taxon>Bacteria</taxon>
        <taxon>Katanobacteria</taxon>
    </lineage>
</organism>
<keyword evidence="1" id="KW-1133">Transmembrane helix</keyword>
<dbReference type="Gene3D" id="3.40.50.410">
    <property type="entry name" value="von Willebrand factor, type A domain"/>
    <property type="match status" value="1"/>
</dbReference>
<dbReference type="EMBL" id="JAGQKY010000161">
    <property type="protein sequence ID" value="MCA9397837.1"/>
    <property type="molecule type" value="Genomic_DNA"/>
</dbReference>
<protein>
    <submittedName>
        <fullName evidence="2">VWA domain-containing protein</fullName>
    </submittedName>
</protein>
<evidence type="ECO:0000256" key="1">
    <source>
        <dbReference type="SAM" id="Phobius"/>
    </source>
</evidence>
<name>A0A955LWH8_UNCKA</name>
<gene>
    <name evidence="2" type="ORF">KC573_03330</name>
</gene>
<reference evidence="2" key="2">
    <citation type="journal article" date="2021" name="Microbiome">
        <title>Successional dynamics and alternative stable states in a saline activated sludge microbial community over 9 years.</title>
        <authorList>
            <person name="Wang Y."/>
            <person name="Ye J."/>
            <person name="Ju F."/>
            <person name="Liu L."/>
            <person name="Boyd J.A."/>
            <person name="Deng Y."/>
            <person name="Parks D.H."/>
            <person name="Jiang X."/>
            <person name="Yin X."/>
            <person name="Woodcroft B.J."/>
            <person name="Tyson G.W."/>
            <person name="Hugenholtz P."/>
            <person name="Polz M.F."/>
            <person name="Zhang T."/>
        </authorList>
    </citation>
    <scope>NUCLEOTIDE SEQUENCE</scope>
    <source>
        <strain evidence="2">HKST-UBA02</strain>
    </source>
</reference>
<dbReference type="CDD" id="cd00198">
    <property type="entry name" value="vWFA"/>
    <property type="match status" value="1"/>
</dbReference>
<dbReference type="Gene3D" id="2.60.120.260">
    <property type="entry name" value="Galactose-binding domain-like"/>
    <property type="match status" value="1"/>
</dbReference>
<comment type="caution">
    <text evidence="2">The sequence shown here is derived from an EMBL/GenBank/DDBJ whole genome shotgun (WGS) entry which is preliminary data.</text>
</comment>
<keyword evidence="1" id="KW-0812">Transmembrane</keyword>
<proteinExistence type="predicted"/>
<keyword evidence="1" id="KW-0472">Membrane</keyword>
<dbReference type="InterPro" id="IPR036465">
    <property type="entry name" value="vWFA_dom_sf"/>
</dbReference>
<dbReference type="AlphaFoldDB" id="A0A955LWH8"/>
<reference evidence="2" key="1">
    <citation type="submission" date="2020-04" db="EMBL/GenBank/DDBJ databases">
        <authorList>
            <person name="Zhang T."/>
        </authorList>
    </citation>
    <scope>NUCLEOTIDE SEQUENCE</scope>
    <source>
        <strain evidence="2">HKST-UBA02</strain>
    </source>
</reference>
<feature type="transmembrane region" description="Helical" evidence="1">
    <location>
        <begin position="16"/>
        <end position="35"/>
    </location>
</feature>
<evidence type="ECO:0000313" key="2">
    <source>
        <dbReference type="EMBL" id="MCA9397837.1"/>
    </source>
</evidence>